<dbReference type="InterPro" id="IPR004881">
    <property type="entry name" value="Ribosome_biogen_GTPase_RsgA"/>
</dbReference>
<evidence type="ECO:0000256" key="1">
    <source>
        <dbReference type="ARBA" id="ARBA00022741"/>
    </source>
</evidence>
<dbReference type="GO" id="GO:0003924">
    <property type="term" value="F:GTPase activity"/>
    <property type="evidence" value="ECO:0007669"/>
    <property type="project" value="InterPro"/>
</dbReference>
<evidence type="ECO:0000256" key="3">
    <source>
        <dbReference type="SAM" id="MobiDB-lite"/>
    </source>
</evidence>
<dbReference type="GO" id="GO:0005525">
    <property type="term" value="F:GTP binding"/>
    <property type="evidence" value="ECO:0007669"/>
    <property type="project" value="UniProtKB-KW"/>
</dbReference>
<keyword evidence="1" id="KW-0547">Nucleotide-binding</keyword>
<evidence type="ECO:0000259" key="5">
    <source>
        <dbReference type="PROSITE" id="PS51721"/>
    </source>
</evidence>
<dbReference type="InterPro" id="IPR010914">
    <property type="entry name" value="RsgA_GTPase_dom"/>
</dbReference>
<dbReference type="AlphaFoldDB" id="A0AAU7V856"/>
<dbReference type="RefSeq" id="WP_350258680.1">
    <property type="nucleotide sequence ID" value="NZ_CP138335.1"/>
</dbReference>
<evidence type="ECO:0000256" key="2">
    <source>
        <dbReference type="ARBA" id="ARBA00023134"/>
    </source>
</evidence>
<accession>A0AAU7V856</accession>
<dbReference type="Gene3D" id="3.40.50.300">
    <property type="entry name" value="P-loop containing nucleotide triphosphate hydrolases"/>
    <property type="match status" value="1"/>
</dbReference>
<dbReference type="Pfam" id="PF03193">
    <property type="entry name" value="RsgA_GTPase"/>
    <property type="match status" value="1"/>
</dbReference>
<dbReference type="PANTHER" id="PTHR32120:SF11">
    <property type="entry name" value="SMALL RIBOSOMAL SUBUNIT BIOGENESIS GTPASE RSGA 1, MITOCHONDRIAL-RELATED"/>
    <property type="match status" value="1"/>
</dbReference>
<keyword evidence="2" id="KW-0342">GTP-binding</keyword>
<dbReference type="EMBL" id="CP138335">
    <property type="protein sequence ID" value="XBW08480.1"/>
    <property type="molecule type" value="Genomic_DNA"/>
</dbReference>
<protein>
    <submittedName>
        <fullName evidence="6">Ribosome small subunit-dependent GTPase A</fullName>
    </submittedName>
</protein>
<feature type="domain" description="CP-type G" evidence="5">
    <location>
        <begin position="102"/>
        <end position="263"/>
    </location>
</feature>
<dbReference type="PANTHER" id="PTHR32120">
    <property type="entry name" value="SMALL RIBOSOMAL SUBUNIT BIOGENESIS GTPASE RSGA"/>
    <property type="match status" value="1"/>
</dbReference>
<feature type="compositionally biased region" description="Basic residues" evidence="3">
    <location>
        <begin position="14"/>
        <end position="27"/>
    </location>
</feature>
<feature type="domain" description="EngC GTPase" evidence="4">
    <location>
        <begin position="119"/>
        <end position="261"/>
    </location>
</feature>
<gene>
    <name evidence="6" type="primary">rsgA</name>
    <name evidence="6" type="ORF">SAC06_02680</name>
</gene>
<dbReference type="InterPro" id="IPR027417">
    <property type="entry name" value="P-loop_NTPase"/>
</dbReference>
<organism evidence="6">
    <name type="scientific">Scrofimicrobium appendicitidis</name>
    <dbReference type="NCBI Taxonomy" id="3079930"/>
    <lineage>
        <taxon>Bacteria</taxon>
        <taxon>Bacillati</taxon>
        <taxon>Actinomycetota</taxon>
        <taxon>Actinomycetes</taxon>
        <taxon>Actinomycetales</taxon>
        <taxon>Actinomycetaceae</taxon>
        <taxon>Scrofimicrobium</taxon>
    </lineage>
</organism>
<sequence length="339" mass="35980">MGRQDSGTDDPRVKVRAGKGSRPRSKRRPDYSKAARGQVVAIDRGRYTVYVDGVRVQCVKARELGRGAVVMGDLVHLTGDLSGTGGTLARIVEILPRHGVLRRSLEEVPGARGEKIVVANADQLVVVTAAADPTPRAGMVERCLVAADEAQIPVILCMTKTDLADPAPFLRQFAGFDLQVVQTQRGGDLSELAEALAGRFSVLVGHSGVGKSTLINELIPGADRQVGEVNELTGKGRHTSTSAVALELPAGGWVVDTPGVRSFGLSHAEEENVLRVFPGTLAATEYCLPNCSHLAGEPSCALDTWARGEAPFDEGDLAWRQDLVQRARGLLEAVATPSP</sequence>
<dbReference type="InterPro" id="IPR030378">
    <property type="entry name" value="G_CP_dom"/>
</dbReference>
<dbReference type="PROSITE" id="PS50936">
    <property type="entry name" value="ENGC_GTPASE"/>
    <property type="match status" value="1"/>
</dbReference>
<reference evidence="6" key="1">
    <citation type="submission" date="2023-11" db="EMBL/GenBank/DDBJ databases">
        <title>Scrofimicrobium hongkongense sp. nov., isolated from a patient with peritonitis.</title>
        <authorList>
            <person name="Lao H.Y."/>
            <person name="Wong A.Y.P."/>
            <person name="Ng T.L."/>
            <person name="Wong R.Y.L."/>
            <person name="Yau M.C.Y."/>
            <person name="Lam J.Y.W."/>
            <person name="Siu G.K.H."/>
        </authorList>
    </citation>
    <scope>NUCLEOTIDE SEQUENCE</scope>
    <source>
        <strain evidence="6">R131</strain>
    </source>
</reference>
<evidence type="ECO:0000313" key="6">
    <source>
        <dbReference type="EMBL" id="XBW08480.1"/>
    </source>
</evidence>
<dbReference type="KEGG" id="sapp:SAC06_02680"/>
<dbReference type="NCBIfam" id="TIGR00157">
    <property type="entry name" value="ribosome small subunit-dependent GTPase A"/>
    <property type="match status" value="1"/>
</dbReference>
<dbReference type="SUPFAM" id="SSF52540">
    <property type="entry name" value="P-loop containing nucleoside triphosphate hydrolases"/>
    <property type="match status" value="1"/>
</dbReference>
<feature type="region of interest" description="Disordered" evidence="3">
    <location>
        <begin position="1"/>
        <end position="33"/>
    </location>
</feature>
<name>A0AAU7V856_9ACTO</name>
<dbReference type="CDD" id="cd01854">
    <property type="entry name" value="YjeQ_EngC"/>
    <property type="match status" value="1"/>
</dbReference>
<dbReference type="PROSITE" id="PS51721">
    <property type="entry name" value="G_CP"/>
    <property type="match status" value="1"/>
</dbReference>
<proteinExistence type="predicted"/>
<evidence type="ECO:0000259" key="4">
    <source>
        <dbReference type="PROSITE" id="PS50936"/>
    </source>
</evidence>